<sequence length="142" mass="16387">MRITQGTFSFLPDLTDAEIGQQIDYALRQGWACSVEYTDDPHPRNTYWEMWGLPMFDLRDAAGVLQEVRACRAAYPRHYVKVNAFDSERGMETMRLSFIVNRPDHEPGFQLTRFDAEQRVQRYGLSGYAAREPAGSRYAPKS</sequence>
<dbReference type="CDD" id="cd03527">
    <property type="entry name" value="RuBisCO_small"/>
    <property type="match status" value="1"/>
</dbReference>
<comment type="function">
    <text evidence="4">RuBisCO catalyzes two reactions: the carboxylation of D-ribulose 1,5-bisphosphate, the primary event in carbon dioxide fixation, as well as the oxidative fragmentation of the pentose substrate. Both reactions occur simultaneously and in competition at the same active site. Although the small subunit is not catalytic it is essential for maximal activity.</text>
</comment>
<dbReference type="PANTHER" id="PTHR31262">
    <property type="entry name" value="RIBULOSE BISPHOSPHATE CARBOXYLASE SMALL CHAIN 1, CHLOROPLASTIC"/>
    <property type="match status" value="1"/>
</dbReference>
<dbReference type="Pfam" id="PF00101">
    <property type="entry name" value="RuBisCO_small"/>
    <property type="match status" value="1"/>
</dbReference>
<dbReference type="RefSeq" id="WP_090551158.1">
    <property type="nucleotide sequence ID" value="NZ_FNSR01000002.1"/>
</dbReference>
<gene>
    <name evidence="4" type="primary">cbbS</name>
    <name evidence="6" type="ORF">SAMN05192542_104417</name>
</gene>
<proteinExistence type="inferred from homology"/>
<dbReference type="GO" id="GO:0019253">
    <property type="term" value="P:reductive pentose-phosphate cycle"/>
    <property type="evidence" value="ECO:0007669"/>
    <property type="project" value="UniProtKB-UniRule"/>
</dbReference>
<dbReference type="PANTHER" id="PTHR31262:SF23">
    <property type="entry name" value="RIBULOSE BISPHOSPHATE CARBOXYLASE SMALL SUBUNIT"/>
    <property type="match status" value="1"/>
</dbReference>
<comment type="subunit">
    <text evidence="3 4">Heterohexadecamer of 8 large and 8 small subunits.</text>
</comment>
<feature type="domain" description="Ribulose bisphosphate carboxylase small subunit" evidence="5">
    <location>
        <begin position="4"/>
        <end position="103"/>
    </location>
</feature>
<evidence type="ECO:0000313" key="7">
    <source>
        <dbReference type="Proteomes" id="UP000199120"/>
    </source>
</evidence>
<dbReference type="Proteomes" id="UP000199120">
    <property type="component" value="Unassembled WGS sequence"/>
</dbReference>
<dbReference type="AlphaFoldDB" id="A0A1H7LML6"/>
<dbReference type="OrthoDB" id="9788955at2"/>
<dbReference type="EMBL" id="FOAJ01000004">
    <property type="protein sequence ID" value="SEL00089.1"/>
    <property type="molecule type" value="Genomic_DNA"/>
</dbReference>
<dbReference type="SUPFAM" id="SSF55239">
    <property type="entry name" value="RuBisCO, small subunit"/>
    <property type="match status" value="1"/>
</dbReference>
<keyword evidence="1 4" id="KW-0113">Calvin cycle</keyword>
<dbReference type="InterPro" id="IPR000894">
    <property type="entry name" value="RuBisCO_ssu_dom"/>
</dbReference>
<evidence type="ECO:0000313" key="6">
    <source>
        <dbReference type="EMBL" id="SEL00089.1"/>
    </source>
</evidence>
<keyword evidence="2 4" id="KW-0120">Carbon dioxide fixation</keyword>
<evidence type="ECO:0000256" key="2">
    <source>
        <dbReference type="ARBA" id="ARBA00023300"/>
    </source>
</evidence>
<protein>
    <recommendedName>
        <fullName evidence="4">Ribulose bisphosphate carboxylase small subunit</fullName>
        <shortName evidence="4">RuBisCO small subunit</shortName>
    </recommendedName>
</protein>
<evidence type="ECO:0000256" key="3">
    <source>
        <dbReference type="ARBA" id="ARBA00038826"/>
    </source>
</evidence>
<dbReference type="SMART" id="SM00961">
    <property type="entry name" value="RuBisCO_small"/>
    <property type="match status" value="1"/>
</dbReference>
<dbReference type="HAMAP" id="MF_00859">
    <property type="entry name" value="RuBisCO_S_bact"/>
    <property type="match status" value="1"/>
</dbReference>
<reference evidence="7" key="1">
    <citation type="submission" date="2016-10" db="EMBL/GenBank/DDBJ databases">
        <authorList>
            <person name="Varghese N."/>
            <person name="Submissions S."/>
        </authorList>
    </citation>
    <scope>NUCLEOTIDE SEQUENCE [LARGE SCALE GENOMIC DNA]</scope>
    <source>
        <strain evidence="7">LMG 26416</strain>
    </source>
</reference>
<keyword evidence="7" id="KW-1185">Reference proteome</keyword>
<dbReference type="STRING" id="416943.SAMN05445871_3760"/>
<dbReference type="Gene3D" id="3.30.190.10">
    <property type="entry name" value="Ribulose bisphosphate carboxylase, small subunit"/>
    <property type="match status" value="1"/>
</dbReference>
<accession>A0A1H7LML6</accession>
<comment type="miscellaneous">
    <text evidence="4">The basic functional RuBisCO is composed of a large chain homodimer in a 'head-to-tail' conformation. In form I RuBisCO this homodimer is arranged in a barrel-like tetramer with the small subunits forming a tetrameric 'cap' on each end of the 'barrel'.</text>
</comment>
<evidence type="ECO:0000256" key="1">
    <source>
        <dbReference type="ARBA" id="ARBA00022567"/>
    </source>
</evidence>
<evidence type="ECO:0000256" key="4">
    <source>
        <dbReference type="HAMAP-Rule" id="MF_00859"/>
    </source>
</evidence>
<dbReference type="GO" id="GO:0016984">
    <property type="term" value="F:ribulose-bisphosphate carboxylase activity"/>
    <property type="evidence" value="ECO:0007669"/>
    <property type="project" value="UniProtKB-UniRule"/>
</dbReference>
<name>A0A1H7LML6_9BURK</name>
<organism evidence="6 7">
    <name type="scientific">Paraburkholderia caballeronis</name>
    <dbReference type="NCBI Taxonomy" id="416943"/>
    <lineage>
        <taxon>Bacteria</taxon>
        <taxon>Pseudomonadati</taxon>
        <taxon>Pseudomonadota</taxon>
        <taxon>Betaproteobacteria</taxon>
        <taxon>Burkholderiales</taxon>
        <taxon>Burkholderiaceae</taxon>
        <taxon>Paraburkholderia</taxon>
    </lineage>
</organism>
<dbReference type="InterPro" id="IPR036385">
    <property type="entry name" value="RuBisCO_ssu_sf"/>
</dbReference>
<evidence type="ECO:0000259" key="5">
    <source>
        <dbReference type="SMART" id="SM00961"/>
    </source>
</evidence>
<dbReference type="InterPro" id="IPR024681">
    <property type="entry name" value="RuBisCO_ssu"/>
</dbReference>
<comment type="similarity">
    <text evidence="4">Belongs to the RuBisCO small chain family.</text>
</comment>